<dbReference type="Proteomes" id="UP000014115">
    <property type="component" value="Unassembled WGS sequence"/>
</dbReference>
<dbReference type="InterPro" id="IPR018189">
    <property type="entry name" value="Phosphoglucose_isomerase_CS"/>
</dbReference>
<keyword evidence="10" id="KW-1185">Reference proteome</keyword>
<dbReference type="EC" id="5.3.1.9" evidence="7"/>
<evidence type="ECO:0000256" key="4">
    <source>
        <dbReference type="ARBA" id="ARBA00023152"/>
    </source>
</evidence>
<sequence>MIVSTEHLALDATYQDISADTIAQKAEQWLPEDFAELCQQLVKGKFRNATENRAVSHCLSRSLNSVVAAGNGNNRFSEIVRELRSGRWLGATGKPITDVVNIGVGGSDLGPMMASFALREFADDASRHHLNVHFVSSMDGGQLYAVLPIIDPETTLFIIASKSFTTVDTMANVETVRRWVEPSLSDEQWLSRHVIGVSASAQKMTDYGIPPKQQLTFADSVGGRFSVWSAIGLPIALTTGVRVFERMLAGAKSVDEHFVNAPLVENIPVLMALYGVYNRQERGINNLAILPYDGRFRYLPNYLQQLDMESNGKLANYRNELVDYPTGPIVWGGFGPNGQHAFFQHLHQGYDSFTADFLVVLSRDAKQFGISVQEGLAKQQRLSVANCLAHRSLMYYGHDNADKSPRDHYNGGHPSNLLVIDELTPESFGAVVATYEHKVFTQGVIWEINSFDQPGVERGKQLAMDMLDVLDNGSAQTFDASTNNIINRLKEL</sequence>
<evidence type="ECO:0000256" key="2">
    <source>
        <dbReference type="ARBA" id="ARBA00006604"/>
    </source>
</evidence>
<feature type="active site" evidence="7">
    <location>
        <position position="460"/>
    </location>
</feature>
<comment type="similarity">
    <text evidence="2 7 8">Belongs to the GPI family.</text>
</comment>
<evidence type="ECO:0000256" key="7">
    <source>
        <dbReference type="HAMAP-Rule" id="MF_00473"/>
    </source>
</evidence>
<dbReference type="CDD" id="cd05015">
    <property type="entry name" value="SIS_PGI_1"/>
    <property type="match status" value="1"/>
</dbReference>
<feature type="active site" description="Proton donor" evidence="7">
    <location>
        <position position="309"/>
    </location>
</feature>
<evidence type="ECO:0000313" key="9">
    <source>
        <dbReference type="EMBL" id="EKE82130.1"/>
    </source>
</evidence>
<evidence type="ECO:0000256" key="8">
    <source>
        <dbReference type="RuleBase" id="RU000612"/>
    </source>
</evidence>
<protein>
    <recommendedName>
        <fullName evidence="7">Glucose-6-phosphate isomerase</fullName>
        <shortName evidence="7">GPI</shortName>
        <ecNumber evidence="7">5.3.1.9</ecNumber>
    </recommendedName>
    <alternativeName>
        <fullName evidence="7">Phosphoglucose isomerase</fullName>
        <shortName evidence="7">PGI</shortName>
    </alternativeName>
    <alternativeName>
        <fullName evidence="7">Phosphohexose isomerase</fullName>
        <shortName evidence="7">PHI</shortName>
    </alternativeName>
</protein>
<comment type="catalytic activity">
    <reaction evidence="6 7 8">
        <text>alpha-D-glucose 6-phosphate = beta-D-fructose 6-phosphate</text>
        <dbReference type="Rhea" id="RHEA:11816"/>
        <dbReference type="ChEBI" id="CHEBI:57634"/>
        <dbReference type="ChEBI" id="CHEBI:58225"/>
        <dbReference type="EC" id="5.3.1.9"/>
    </reaction>
</comment>
<dbReference type="Gene3D" id="3.40.50.10490">
    <property type="entry name" value="Glucose-6-phosphate isomerase like protein, domain 1"/>
    <property type="match status" value="2"/>
</dbReference>
<gene>
    <name evidence="7" type="primary">pgi</name>
    <name evidence="9" type="ORF">A10D4_10144</name>
</gene>
<dbReference type="InterPro" id="IPR001672">
    <property type="entry name" value="G6P_Isomerase"/>
</dbReference>
<dbReference type="CDD" id="cd05016">
    <property type="entry name" value="SIS_PGI_2"/>
    <property type="match status" value="1"/>
</dbReference>
<organism evidence="9 10">
    <name type="scientific">Idiomarina xiamenensis 10-D-4</name>
    <dbReference type="NCBI Taxonomy" id="740709"/>
    <lineage>
        <taxon>Bacteria</taxon>
        <taxon>Pseudomonadati</taxon>
        <taxon>Pseudomonadota</taxon>
        <taxon>Gammaproteobacteria</taxon>
        <taxon>Alteromonadales</taxon>
        <taxon>Idiomarinaceae</taxon>
        <taxon>Idiomarina</taxon>
    </lineage>
</organism>
<keyword evidence="3 7" id="KW-0312">Gluconeogenesis</keyword>
<feature type="active site" evidence="7">
    <location>
        <position position="340"/>
    </location>
</feature>
<dbReference type="PROSITE" id="PS51463">
    <property type="entry name" value="P_GLUCOSE_ISOMERASE_3"/>
    <property type="match status" value="1"/>
</dbReference>
<dbReference type="GO" id="GO:0005829">
    <property type="term" value="C:cytosol"/>
    <property type="evidence" value="ECO:0007669"/>
    <property type="project" value="TreeGrafter"/>
</dbReference>
<comment type="pathway">
    <text evidence="1 7 8">Carbohydrate degradation; glycolysis; D-glyceraldehyde 3-phosphate and glycerone phosphate from D-glucose: step 2/4.</text>
</comment>
<comment type="pathway">
    <text evidence="7">Carbohydrate biosynthesis; gluconeogenesis.</text>
</comment>
<dbReference type="STRING" id="740709.A10D4_10144"/>
<dbReference type="PATRIC" id="fig|740709.3.peg.2052"/>
<dbReference type="UniPathway" id="UPA00109">
    <property type="reaction ID" value="UER00181"/>
</dbReference>
<evidence type="ECO:0000256" key="6">
    <source>
        <dbReference type="ARBA" id="ARBA00029321"/>
    </source>
</evidence>
<keyword evidence="4 7" id="KW-0324">Glycolysis</keyword>
<evidence type="ECO:0000256" key="1">
    <source>
        <dbReference type="ARBA" id="ARBA00004926"/>
    </source>
</evidence>
<dbReference type="Pfam" id="PF00342">
    <property type="entry name" value="PGI"/>
    <property type="match status" value="1"/>
</dbReference>
<dbReference type="PROSITE" id="PS00765">
    <property type="entry name" value="P_GLUCOSE_ISOMERASE_1"/>
    <property type="match status" value="1"/>
</dbReference>
<keyword evidence="5 7" id="KW-0413">Isomerase</keyword>
<dbReference type="PANTHER" id="PTHR11469">
    <property type="entry name" value="GLUCOSE-6-PHOSPHATE ISOMERASE"/>
    <property type="match status" value="1"/>
</dbReference>
<keyword evidence="7" id="KW-0963">Cytoplasm</keyword>
<dbReference type="UniPathway" id="UPA00138"/>
<dbReference type="GO" id="GO:0048029">
    <property type="term" value="F:monosaccharide binding"/>
    <property type="evidence" value="ECO:0007669"/>
    <property type="project" value="TreeGrafter"/>
</dbReference>
<dbReference type="GO" id="GO:0006096">
    <property type="term" value="P:glycolytic process"/>
    <property type="evidence" value="ECO:0007669"/>
    <property type="project" value="UniProtKB-UniRule"/>
</dbReference>
<dbReference type="GO" id="GO:0004347">
    <property type="term" value="F:glucose-6-phosphate isomerase activity"/>
    <property type="evidence" value="ECO:0007669"/>
    <property type="project" value="UniProtKB-UniRule"/>
</dbReference>
<dbReference type="HAMAP" id="MF_00473">
    <property type="entry name" value="G6P_isomerase"/>
    <property type="match status" value="1"/>
</dbReference>
<proteinExistence type="inferred from homology"/>
<dbReference type="Gene3D" id="1.10.1390.10">
    <property type="match status" value="1"/>
</dbReference>
<evidence type="ECO:0000256" key="5">
    <source>
        <dbReference type="ARBA" id="ARBA00023235"/>
    </source>
</evidence>
<dbReference type="GO" id="GO:0051156">
    <property type="term" value="P:glucose 6-phosphate metabolic process"/>
    <property type="evidence" value="ECO:0007669"/>
    <property type="project" value="TreeGrafter"/>
</dbReference>
<dbReference type="EMBL" id="AMRG01000012">
    <property type="protein sequence ID" value="EKE82130.1"/>
    <property type="molecule type" value="Genomic_DNA"/>
</dbReference>
<reference evidence="9 10" key="1">
    <citation type="journal article" date="2012" name="J. Bacteriol.">
        <title>Genome Sequence of Idiomarina xiamenensis Type Strain 10-D-4.</title>
        <authorList>
            <person name="Lai Q."/>
            <person name="Wang L."/>
            <person name="Wang W."/>
            <person name="Shao Z."/>
        </authorList>
    </citation>
    <scope>NUCLEOTIDE SEQUENCE [LARGE SCALE GENOMIC DNA]</scope>
    <source>
        <strain evidence="9 10">10-D-4</strain>
    </source>
</reference>
<dbReference type="SUPFAM" id="SSF53697">
    <property type="entry name" value="SIS domain"/>
    <property type="match status" value="1"/>
</dbReference>
<evidence type="ECO:0000313" key="10">
    <source>
        <dbReference type="Proteomes" id="UP000014115"/>
    </source>
</evidence>
<dbReference type="InterPro" id="IPR035476">
    <property type="entry name" value="SIS_PGI_1"/>
</dbReference>
<dbReference type="PRINTS" id="PR00662">
    <property type="entry name" value="G6PISOMERASE"/>
</dbReference>
<accession>K2KWV0</accession>
<evidence type="ECO:0000256" key="3">
    <source>
        <dbReference type="ARBA" id="ARBA00022432"/>
    </source>
</evidence>
<dbReference type="NCBIfam" id="NF001211">
    <property type="entry name" value="PRK00179.1"/>
    <property type="match status" value="1"/>
</dbReference>
<comment type="function">
    <text evidence="7">Catalyzes the reversible isomerization of glucose-6-phosphate to fructose-6-phosphate.</text>
</comment>
<dbReference type="PANTHER" id="PTHR11469:SF1">
    <property type="entry name" value="GLUCOSE-6-PHOSPHATE ISOMERASE"/>
    <property type="match status" value="1"/>
</dbReference>
<dbReference type="GO" id="GO:0006094">
    <property type="term" value="P:gluconeogenesis"/>
    <property type="evidence" value="ECO:0007669"/>
    <property type="project" value="UniProtKB-UniRule"/>
</dbReference>
<comment type="caution">
    <text evidence="9">The sequence shown here is derived from an EMBL/GenBank/DDBJ whole genome shotgun (WGS) entry which is preliminary data.</text>
</comment>
<dbReference type="AlphaFoldDB" id="K2KWV0"/>
<comment type="subcellular location">
    <subcellularLocation>
        <location evidence="7">Cytoplasm</location>
    </subcellularLocation>
</comment>
<name>K2KWV0_9GAMM</name>
<dbReference type="GO" id="GO:0097367">
    <property type="term" value="F:carbohydrate derivative binding"/>
    <property type="evidence" value="ECO:0007669"/>
    <property type="project" value="InterPro"/>
</dbReference>
<dbReference type="PROSITE" id="PS00174">
    <property type="entry name" value="P_GLUCOSE_ISOMERASE_2"/>
    <property type="match status" value="1"/>
</dbReference>
<dbReference type="InterPro" id="IPR046348">
    <property type="entry name" value="SIS_dom_sf"/>
</dbReference>
<dbReference type="eggNOG" id="COG0166">
    <property type="taxonomic scope" value="Bacteria"/>
</dbReference>
<dbReference type="InterPro" id="IPR035482">
    <property type="entry name" value="SIS_PGI_2"/>
</dbReference>
<dbReference type="InterPro" id="IPR023096">
    <property type="entry name" value="G6P_Isomerase_C"/>
</dbReference>